<accession>A0A0N0XKZ1</accession>
<name>A0A0N0XKZ1_9NEIS</name>
<dbReference type="AlphaFoldDB" id="A0A0N0XKZ1"/>
<comment type="caution">
    <text evidence="1">The sequence shown here is derived from an EMBL/GenBank/DDBJ whole genome shotgun (WGS) entry which is preliminary data.</text>
</comment>
<proteinExistence type="predicted"/>
<dbReference type="EMBL" id="LAQT01000005">
    <property type="protein sequence ID" value="KPC53666.1"/>
    <property type="molecule type" value="Genomic_DNA"/>
</dbReference>
<organism evidence="1 2">
    <name type="scientific">Amantichitinum ursilacus</name>
    <dbReference type="NCBI Taxonomy" id="857265"/>
    <lineage>
        <taxon>Bacteria</taxon>
        <taxon>Pseudomonadati</taxon>
        <taxon>Pseudomonadota</taxon>
        <taxon>Betaproteobacteria</taxon>
        <taxon>Neisseriales</taxon>
        <taxon>Chitinibacteraceae</taxon>
        <taxon>Amantichitinum</taxon>
    </lineage>
</organism>
<dbReference type="Proteomes" id="UP000037939">
    <property type="component" value="Unassembled WGS sequence"/>
</dbReference>
<sequence>MGSDQPGEAAMAALSPSVYCSVHSVHRAIVKVG</sequence>
<gene>
    <name evidence="1" type="ORF">WG78_07480</name>
</gene>
<protein>
    <submittedName>
        <fullName evidence="1">Uncharacterized protein</fullName>
    </submittedName>
</protein>
<keyword evidence="2" id="KW-1185">Reference proteome</keyword>
<reference evidence="1 2" key="1">
    <citation type="submission" date="2015-07" db="EMBL/GenBank/DDBJ databases">
        <title>Draft genome sequence of the Amantichitinum ursilacus IGB-41, a new chitin-degrading bacterium.</title>
        <authorList>
            <person name="Kirstahler P."/>
            <person name="Guenther M."/>
            <person name="Grumaz C."/>
            <person name="Rupp S."/>
            <person name="Zibek S."/>
            <person name="Sohn K."/>
        </authorList>
    </citation>
    <scope>NUCLEOTIDE SEQUENCE [LARGE SCALE GENOMIC DNA]</scope>
    <source>
        <strain evidence="1 2">IGB-41</strain>
    </source>
</reference>
<evidence type="ECO:0000313" key="1">
    <source>
        <dbReference type="EMBL" id="KPC53666.1"/>
    </source>
</evidence>
<evidence type="ECO:0000313" key="2">
    <source>
        <dbReference type="Proteomes" id="UP000037939"/>
    </source>
</evidence>